<protein>
    <submittedName>
        <fullName evidence="2">Reverse transcriptase domain-containing protein</fullName>
    </submittedName>
</protein>
<dbReference type="PANTHER" id="PTHR33067:SF35">
    <property type="entry name" value="ASPARTIC PEPTIDASE DDI1-TYPE DOMAIN-CONTAINING PROTEIN"/>
    <property type="match status" value="1"/>
</dbReference>
<proteinExistence type="predicted"/>
<feature type="region of interest" description="Disordered" evidence="1">
    <location>
        <begin position="278"/>
        <end position="297"/>
    </location>
</feature>
<keyword evidence="2" id="KW-0695">RNA-directed DNA polymerase</keyword>
<name>A0A6L2J604_TANCI</name>
<keyword evidence="2" id="KW-0808">Transferase</keyword>
<keyword evidence="2" id="KW-0548">Nucleotidyltransferase</keyword>
<comment type="caution">
    <text evidence="2">The sequence shown here is derived from an EMBL/GenBank/DDBJ whole genome shotgun (WGS) entry which is preliminary data.</text>
</comment>
<reference evidence="2" key="1">
    <citation type="journal article" date="2019" name="Sci. Rep.">
        <title>Draft genome of Tanacetum cinerariifolium, the natural source of mosquito coil.</title>
        <authorList>
            <person name="Yamashiro T."/>
            <person name="Shiraishi A."/>
            <person name="Satake H."/>
            <person name="Nakayama K."/>
        </authorList>
    </citation>
    <scope>NUCLEOTIDE SEQUENCE</scope>
</reference>
<gene>
    <name evidence="2" type="ORF">Tci_004396</name>
</gene>
<dbReference type="PANTHER" id="PTHR33067">
    <property type="entry name" value="RNA-DIRECTED DNA POLYMERASE-RELATED"/>
    <property type="match status" value="1"/>
</dbReference>
<dbReference type="AlphaFoldDB" id="A0A6L2J604"/>
<evidence type="ECO:0000256" key="1">
    <source>
        <dbReference type="SAM" id="MobiDB-lite"/>
    </source>
</evidence>
<organism evidence="2">
    <name type="scientific">Tanacetum cinerariifolium</name>
    <name type="common">Dalmatian daisy</name>
    <name type="synonym">Chrysanthemum cinerariifolium</name>
    <dbReference type="NCBI Taxonomy" id="118510"/>
    <lineage>
        <taxon>Eukaryota</taxon>
        <taxon>Viridiplantae</taxon>
        <taxon>Streptophyta</taxon>
        <taxon>Embryophyta</taxon>
        <taxon>Tracheophyta</taxon>
        <taxon>Spermatophyta</taxon>
        <taxon>Magnoliopsida</taxon>
        <taxon>eudicotyledons</taxon>
        <taxon>Gunneridae</taxon>
        <taxon>Pentapetalae</taxon>
        <taxon>asterids</taxon>
        <taxon>campanulids</taxon>
        <taxon>Asterales</taxon>
        <taxon>Asteraceae</taxon>
        <taxon>Asteroideae</taxon>
        <taxon>Anthemideae</taxon>
        <taxon>Anthemidinae</taxon>
        <taxon>Tanacetum</taxon>
    </lineage>
</organism>
<dbReference type="EMBL" id="BKCJ010000352">
    <property type="protein sequence ID" value="GEU32418.1"/>
    <property type="molecule type" value="Genomic_DNA"/>
</dbReference>
<dbReference type="Gene3D" id="2.40.70.10">
    <property type="entry name" value="Acid Proteases"/>
    <property type="match status" value="1"/>
</dbReference>
<sequence length="564" mass="63345">MSYPFNSNATIPRRSNRRRALNIVEPEIRTIEEIDLMADRTMEELLQAPTEGYGEAIVIPEILTENFEIKTNLLQLVQSNKFHGRENENPHTHISNFKRMTATLKYRDVPNDAIKLMLFPYSLEDATRIWDNVSKTDDRIDNIADQISNLVEIVNKQVITPASAKAVEKTCVTCGGAHAYYDCIATDSNQPSVCAATCSYNQASTLGTLSSNTVPNPKGEMKAVTTRSGLAYEGPLIPTNSPLEKVVEQNTKETTDKEHSNCQESTAQFQPPVVPISISEPDVSRTQPKPTIPYPSRLNDQKLREKATNQMENLLTNKDKLFELAKVPLNENCSAMLLKKHPEKFGDPGKFLIPWDFPGMDVCHALADLGTSINLMPLLIWKKLSLPELTPTRMTFELADRSITHPKGVAEDVFIKVGKFHFPIDFVVLDFKADPRVPIILGRYFLTTDRALIDVYGEEITLRMSLTLLANNLFKMCWISSIIPRVAILLCPSFPRPPPEPPNVKFFFDFEPNSEDLISTVKNNNDEDECFDPEGVKTPFLTLASPFRAGGISLDETFMCFNVI</sequence>
<dbReference type="CDD" id="cd00303">
    <property type="entry name" value="retropepsin_like"/>
    <property type="match status" value="1"/>
</dbReference>
<dbReference type="GO" id="GO:0003964">
    <property type="term" value="F:RNA-directed DNA polymerase activity"/>
    <property type="evidence" value="ECO:0007669"/>
    <property type="project" value="UniProtKB-KW"/>
</dbReference>
<dbReference type="InterPro" id="IPR021109">
    <property type="entry name" value="Peptidase_aspartic_dom_sf"/>
</dbReference>
<evidence type="ECO:0000313" key="2">
    <source>
        <dbReference type="EMBL" id="GEU32418.1"/>
    </source>
</evidence>
<accession>A0A6L2J604</accession>